<dbReference type="Proteomes" id="UP001314170">
    <property type="component" value="Unassembled WGS sequence"/>
</dbReference>
<evidence type="ECO:0000313" key="2">
    <source>
        <dbReference type="Proteomes" id="UP001314170"/>
    </source>
</evidence>
<dbReference type="EMBL" id="CAWUPB010001194">
    <property type="protein sequence ID" value="CAK7352670.1"/>
    <property type="molecule type" value="Genomic_DNA"/>
</dbReference>
<dbReference type="AlphaFoldDB" id="A0AAV1SMX8"/>
<proteinExistence type="predicted"/>
<accession>A0AAV1SMX8</accession>
<organism evidence="1 2">
    <name type="scientific">Dovyalis caffra</name>
    <dbReference type="NCBI Taxonomy" id="77055"/>
    <lineage>
        <taxon>Eukaryota</taxon>
        <taxon>Viridiplantae</taxon>
        <taxon>Streptophyta</taxon>
        <taxon>Embryophyta</taxon>
        <taxon>Tracheophyta</taxon>
        <taxon>Spermatophyta</taxon>
        <taxon>Magnoliopsida</taxon>
        <taxon>eudicotyledons</taxon>
        <taxon>Gunneridae</taxon>
        <taxon>Pentapetalae</taxon>
        <taxon>rosids</taxon>
        <taxon>fabids</taxon>
        <taxon>Malpighiales</taxon>
        <taxon>Salicaceae</taxon>
        <taxon>Flacourtieae</taxon>
        <taxon>Dovyalis</taxon>
    </lineage>
</organism>
<reference evidence="1 2" key="1">
    <citation type="submission" date="2024-01" db="EMBL/GenBank/DDBJ databases">
        <authorList>
            <person name="Waweru B."/>
        </authorList>
    </citation>
    <scope>NUCLEOTIDE SEQUENCE [LARGE SCALE GENOMIC DNA]</scope>
</reference>
<evidence type="ECO:0000313" key="1">
    <source>
        <dbReference type="EMBL" id="CAK7352670.1"/>
    </source>
</evidence>
<protein>
    <submittedName>
        <fullName evidence="1">Uncharacterized protein</fullName>
    </submittedName>
</protein>
<sequence length="81" mass="9405">MSLLFAIEEIATMVVPDTPMLASKEVFFGKGYIKEETELTLVERKRRRASKERKFKVELVKMMAKKARENTTVNHDDGKEE</sequence>
<keyword evidence="2" id="KW-1185">Reference proteome</keyword>
<name>A0AAV1SMX8_9ROSI</name>
<gene>
    <name evidence="1" type="ORF">DCAF_LOCUS24340</name>
</gene>
<comment type="caution">
    <text evidence="1">The sequence shown here is derived from an EMBL/GenBank/DDBJ whole genome shotgun (WGS) entry which is preliminary data.</text>
</comment>